<evidence type="ECO:0000313" key="3">
    <source>
        <dbReference type="Proteomes" id="UP001220395"/>
    </source>
</evidence>
<dbReference type="RefSeq" id="WP_273689261.1">
    <property type="nucleotide sequence ID" value="NZ_CP117411.1"/>
</dbReference>
<dbReference type="Pfam" id="PF16233">
    <property type="entry name" value="DUF4893"/>
    <property type="match status" value="1"/>
</dbReference>
<keyword evidence="3" id="KW-1185">Reference proteome</keyword>
<feature type="region of interest" description="Disordered" evidence="1">
    <location>
        <begin position="13"/>
        <end position="41"/>
    </location>
</feature>
<protein>
    <submittedName>
        <fullName evidence="2">DUF4893 domain-containing protein</fullName>
    </submittedName>
</protein>
<dbReference type="Proteomes" id="UP001220395">
    <property type="component" value="Chromosome"/>
</dbReference>
<dbReference type="InterPro" id="IPR032609">
    <property type="entry name" value="DUF4893"/>
</dbReference>
<sequence length="214" mass="23249">MAIGAALLGGCGGGGGGDRPASAADRAPERNRDEAASASDWRSIASDNDRRRLRNWRQAWEEVLATLGTDPRVAREGALLSPDVAMTGVLPPVGDYRCRVIKLGSQARGGLDYVAYPSFNCRIGRTGGVALSLLKLTGSQRPVGLLYPDSDQRLIFLGTMVLGDETRAQNYGRDPERDMAGLVERIGPQRWRLVLPYPRWESKLDVMELVPTDG</sequence>
<proteinExistence type="predicted"/>
<name>A0ABY7TMS5_9SPHN</name>
<reference evidence="2 3" key="1">
    <citation type="submission" date="2023-02" db="EMBL/GenBank/DDBJ databases">
        <title>Genome sequence of Sphingomonas naphthae.</title>
        <authorList>
            <person name="Kim S."/>
            <person name="Heo J."/>
            <person name="Kwon S.-W."/>
        </authorList>
    </citation>
    <scope>NUCLEOTIDE SEQUENCE [LARGE SCALE GENOMIC DNA]</scope>
    <source>
        <strain evidence="2 3">KACC 18716</strain>
    </source>
</reference>
<gene>
    <name evidence="2" type="ORF">PQ455_03555</name>
</gene>
<evidence type="ECO:0000256" key="1">
    <source>
        <dbReference type="SAM" id="MobiDB-lite"/>
    </source>
</evidence>
<evidence type="ECO:0000313" key="2">
    <source>
        <dbReference type="EMBL" id="WCT74318.1"/>
    </source>
</evidence>
<dbReference type="EMBL" id="CP117411">
    <property type="protein sequence ID" value="WCT74318.1"/>
    <property type="molecule type" value="Genomic_DNA"/>
</dbReference>
<feature type="compositionally biased region" description="Basic and acidic residues" evidence="1">
    <location>
        <begin position="26"/>
        <end position="35"/>
    </location>
</feature>
<accession>A0ABY7TMS5</accession>
<organism evidence="2 3">
    <name type="scientific">Sphingomonas naphthae</name>
    <dbReference type="NCBI Taxonomy" id="1813468"/>
    <lineage>
        <taxon>Bacteria</taxon>
        <taxon>Pseudomonadati</taxon>
        <taxon>Pseudomonadota</taxon>
        <taxon>Alphaproteobacteria</taxon>
        <taxon>Sphingomonadales</taxon>
        <taxon>Sphingomonadaceae</taxon>
        <taxon>Sphingomonas</taxon>
    </lineage>
</organism>